<organism evidence="1">
    <name type="scientific">freshwater metagenome</name>
    <dbReference type="NCBI Taxonomy" id="449393"/>
    <lineage>
        <taxon>unclassified sequences</taxon>
        <taxon>metagenomes</taxon>
        <taxon>ecological metagenomes</taxon>
    </lineage>
</organism>
<dbReference type="EMBL" id="CAFBLP010000074">
    <property type="protein sequence ID" value="CAB4886810.1"/>
    <property type="molecule type" value="Genomic_DNA"/>
</dbReference>
<gene>
    <name evidence="1" type="ORF">UFOPK3376_02388</name>
</gene>
<dbReference type="AlphaFoldDB" id="A0A6J7F0U9"/>
<reference evidence="1" key="1">
    <citation type="submission" date="2020-05" db="EMBL/GenBank/DDBJ databases">
        <authorList>
            <person name="Chiriac C."/>
            <person name="Salcher M."/>
            <person name="Ghai R."/>
            <person name="Kavagutti S V."/>
        </authorList>
    </citation>
    <scope>NUCLEOTIDE SEQUENCE</scope>
</reference>
<name>A0A6J7F0U9_9ZZZZ</name>
<proteinExistence type="predicted"/>
<sequence>MEIHTAYPAAKLAIITQGDAWVAEILRDAWELLPVGTVISKSAPLAYQLDAISSVLRTGTAEIDPAIRPLLPTHRSSHRTAANFVHLVHHAGHAKLWRALMSTAEPSYKEISDITGLKLNTVKNYRAQLLPDLKLHGLHEPTLPQMRDFALRCQPFLEPFLETRPSA</sequence>
<accession>A0A6J7F0U9</accession>
<evidence type="ECO:0000313" key="1">
    <source>
        <dbReference type="EMBL" id="CAB4886810.1"/>
    </source>
</evidence>
<protein>
    <submittedName>
        <fullName evidence="1">Unannotated protein</fullName>
    </submittedName>
</protein>